<gene>
    <name evidence="1" type="ORF">L7E55_10785</name>
</gene>
<name>A0A9X4H6W9_9FIRM</name>
<dbReference type="RefSeq" id="WP_277444241.1">
    <property type="nucleotide sequence ID" value="NZ_JAKOAV010000019.1"/>
</dbReference>
<dbReference type="EMBL" id="JAKOAV010000019">
    <property type="protein sequence ID" value="MDF9408834.1"/>
    <property type="molecule type" value="Genomic_DNA"/>
</dbReference>
<proteinExistence type="predicted"/>
<organism evidence="1 2">
    <name type="scientific">Pelotomaculum isophthalicicum JI</name>
    <dbReference type="NCBI Taxonomy" id="947010"/>
    <lineage>
        <taxon>Bacteria</taxon>
        <taxon>Bacillati</taxon>
        <taxon>Bacillota</taxon>
        <taxon>Clostridia</taxon>
        <taxon>Eubacteriales</taxon>
        <taxon>Desulfotomaculaceae</taxon>
        <taxon>Pelotomaculum</taxon>
    </lineage>
</organism>
<reference evidence="1" key="1">
    <citation type="submission" date="2022-02" db="EMBL/GenBank/DDBJ databases">
        <authorList>
            <person name="Leng L."/>
        </authorList>
    </citation>
    <scope>NUCLEOTIDE SEQUENCE</scope>
    <source>
        <strain evidence="1">JI</strain>
    </source>
</reference>
<accession>A0A9X4H6W9</accession>
<dbReference type="Proteomes" id="UP001154312">
    <property type="component" value="Unassembled WGS sequence"/>
</dbReference>
<sequence>MKNSECSDCLMKDLQKLHRLLERKVVEKMPEEAREPLLEAKKQMRLALRGFLKQALREAEACIEKHPVKSRGIKLE</sequence>
<dbReference type="AlphaFoldDB" id="A0A9X4H6W9"/>
<protein>
    <submittedName>
        <fullName evidence="1">Uncharacterized protein</fullName>
    </submittedName>
</protein>
<comment type="caution">
    <text evidence="1">The sequence shown here is derived from an EMBL/GenBank/DDBJ whole genome shotgun (WGS) entry which is preliminary data.</text>
</comment>
<evidence type="ECO:0000313" key="1">
    <source>
        <dbReference type="EMBL" id="MDF9408834.1"/>
    </source>
</evidence>
<keyword evidence="2" id="KW-1185">Reference proteome</keyword>
<evidence type="ECO:0000313" key="2">
    <source>
        <dbReference type="Proteomes" id="UP001154312"/>
    </source>
</evidence>